<dbReference type="PANTHER" id="PTHR31902:SF7">
    <property type="entry name" value="ALTERED INHERITANCE OF MITOCHONDRIA PROTEIN 32"/>
    <property type="match status" value="1"/>
</dbReference>
<gene>
    <name evidence="4" type="ORF">P280DRAFT_451636</name>
</gene>
<evidence type="ECO:0000313" key="5">
    <source>
        <dbReference type="Proteomes" id="UP000799753"/>
    </source>
</evidence>
<dbReference type="InterPro" id="IPR009737">
    <property type="entry name" value="Aim32/Apd1-like"/>
</dbReference>
<proteinExistence type="inferred from homology"/>
<sequence>MSLLRRIASPTPHLRFLKPSPLRNFTTTSLRASQSPTPIAIPYTPTCPSPTCACAPVPPSLDIDRKSPLLNTMASYSEQVVVCTGKEDWTSRIEDDVEAGEFVRGVKGVVGKGGEGFDVCLSSFYNPSITSRREGKEKEPFNNILITTSSLPASETPKTTTALLFPSFTRLPALPHTPTTFSHLATAYLKARHLHPMHDSLSTEQKAKLTRDESLASELPPAESITHPVVLICGHGGRDKRCGILGPILREGFKTEFARRRIKGEVGLISHIGGHKYAGNVIIYLPPNMRENALKGTGIWYGRIGPEEVEGIVQETIVNGNIVADLFRGGIGQGGINMGHALEAQLKRDRGESDEGGLKLRPRARR</sequence>
<evidence type="ECO:0000256" key="2">
    <source>
        <dbReference type="ARBA" id="ARBA00040895"/>
    </source>
</evidence>
<organism evidence="4 5">
    <name type="scientific">Massarina eburnea CBS 473.64</name>
    <dbReference type="NCBI Taxonomy" id="1395130"/>
    <lineage>
        <taxon>Eukaryota</taxon>
        <taxon>Fungi</taxon>
        <taxon>Dikarya</taxon>
        <taxon>Ascomycota</taxon>
        <taxon>Pezizomycotina</taxon>
        <taxon>Dothideomycetes</taxon>
        <taxon>Pleosporomycetidae</taxon>
        <taxon>Pleosporales</taxon>
        <taxon>Massarineae</taxon>
        <taxon>Massarinaceae</taxon>
        <taxon>Massarina</taxon>
    </lineage>
</organism>
<evidence type="ECO:0000256" key="3">
    <source>
        <dbReference type="SAM" id="MobiDB-lite"/>
    </source>
</evidence>
<dbReference type="EMBL" id="MU006784">
    <property type="protein sequence ID" value="KAF2640722.1"/>
    <property type="molecule type" value="Genomic_DNA"/>
</dbReference>
<evidence type="ECO:0000256" key="1">
    <source>
        <dbReference type="ARBA" id="ARBA00038208"/>
    </source>
</evidence>
<reference evidence="4" key="1">
    <citation type="journal article" date="2020" name="Stud. Mycol.">
        <title>101 Dothideomycetes genomes: a test case for predicting lifestyles and emergence of pathogens.</title>
        <authorList>
            <person name="Haridas S."/>
            <person name="Albert R."/>
            <person name="Binder M."/>
            <person name="Bloem J."/>
            <person name="Labutti K."/>
            <person name="Salamov A."/>
            <person name="Andreopoulos B."/>
            <person name="Baker S."/>
            <person name="Barry K."/>
            <person name="Bills G."/>
            <person name="Bluhm B."/>
            <person name="Cannon C."/>
            <person name="Castanera R."/>
            <person name="Culley D."/>
            <person name="Daum C."/>
            <person name="Ezra D."/>
            <person name="Gonzalez J."/>
            <person name="Henrissat B."/>
            <person name="Kuo A."/>
            <person name="Liang C."/>
            <person name="Lipzen A."/>
            <person name="Lutzoni F."/>
            <person name="Magnuson J."/>
            <person name="Mondo S."/>
            <person name="Nolan M."/>
            <person name="Ohm R."/>
            <person name="Pangilinan J."/>
            <person name="Park H.-J."/>
            <person name="Ramirez L."/>
            <person name="Alfaro M."/>
            <person name="Sun H."/>
            <person name="Tritt A."/>
            <person name="Yoshinaga Y."/>
            <person name="Zwiers L.-H."/>
            <person name="Turgeon B."/>
            <person name="Goodwin S."/>
            <person name="Spatafora J."/>
            <person name="Crous P."/>
            <person name="Grigoriev I."/>
        </authorList>
    </citation>
    <scope>NUCLEOTIDE SEQUENCE</scope>
    <source>
        <strain evidence="4">CBS 473.64</strain>
    </source>
</reference>
<dbReference type="InterPro" id="IPR036249">
    <property type="entry name" value="Thioredoxin-like_sf"/>
</dbReference>
<accession>A0A6A6S0L9</accession>
<dbReference type="Proteomes" id="UP000799753">
    <property type="component" value="Unassembled WGS sequence"/>
</dbReference>
<feature type="region of interest" description="Disordered" evidence="3">
    <location>
        <begin position="347"/>
        <end position="366"/>
    </location>
</feature>
<evidence type="ECO:0000313" key="4">
    <source>
        <dbReference type="EMBL" id="KAF2640722.1"/>
    </source>
</evidence>
<dbReference type="Gene3D" id="3.40.30.10">
    <property type="entry name" value="Glutaredoxin"/>
    <property type="match status" value="1"/>
</dbReference>
<dbReference type="OrthoDB" id="10253744at2759"/>
<protein>
    <recommendedName>
        <fullName evidence="2">Altered inheritance of mitochondria protein 32</fullName>
    </recommendedName>
</protein>
<dbReference type="SUPFAM" id="SSF52833">
    <property type="entry name" value="Thioredoxin-like"/>
    <property type="match status" value="1"/>
</dbReference>
<dbReference type="CDD" id="cd03062">
    <property type="entry name" value="TRX_Fd_Sucrase"/>
    <property type="match status" value="1"/>
</dbReference>
<comment type="similarity">
    <text evidence="1">Belongs to the AIM32 family.</text>
</comment>
<keyword evidence="5" id="KW-1185">Reference proteome</keyword>
<name>A0A6A6S0L9_9PLEO</name>
<dbReference type="AlphaFoldDB" id="A0A6A6S0L9"/>
<dbReference type="Pfam" id="PF06999">
    <property type="entry name" value="Suc_Fer-like"/>
    <property type="match status" value="1"/>
</dbReference>
<feature type="compositionally biased region" description="Basic and acidic residues" evidence="3">
    <location>
        <begin position="347"/>
        <end position="358"/>
    </location>
</feature>
<dbReference type="PANTHER" id="PTHR31902">
    <property type="entry name" value="ACTIN PATCHES DISTAL PROTEIN 1"/>
    <property type="match status" value="1"/>
</dbReference>